<dbReference type="RefSeq" id="WP_154250834.1">
    <property type="nucleotide sequence ID" value="NZ_WKPO01000026.1"/>
</dbReference>
<name>A0A6I2RKN4_FLAPL</name>
<organism evidence="2 3">
    <name type="scientific">Flavonifractor plautii</name>
    <name type="common">Fusobacterium plautii</name>
    <dbReference type="NCBI Taxonomy" id="292800"/>
    <lineage>
        <taxon>Bacteria</taxon>
        <taxon>Bacillati</taxon>
        <taxon>Bacillota</taxon>
        <taxon>Clostridia</taxon>
        <taxon>Eubacteriales</taxon>
        <taxon>Oscillospiraceae</taxon>
        <taxon>Flavonifractor</taxon>
    </lineage>
</organism>
<evidence type="ECO:0000256" key="1">
    <source>
        <dbReference type="SAM" id="MobiDB-lite"/>
    </source>
</evidence>
<evidence type="ECO:0000313" key="2">
    <source>
        <dbReference type="EMBL" id="MSB50170.1"/>
    </source>
</evidence>
<dbReference type="Proteomes" id="UP000429811">
    <property type="component" value="Unassembled WGS sequence"/>
</dbReference>
<reference evidence="2 3" key="1">
    <citation type="journal article" date="2019" name="Nat. Med.">
        <title>A library of human gut bacterial isolates paired with longitudinal multiomics data enables mechanistic microbiome research.</title>
        <authorList>
            <person name="Poyet M."/>
            <person name="Groussin M."/>
            <person name="Gibbons S.M."/>
            <person name="Avila-Pacheco J."/>
            <person name="Jiang X."/>
            <person name="Kearney S.M."/>
            <person name="Perrotta A.R."/>
            <person name="Berdy B."/>
            <person name="Zhao S."/>
            <person name="Lieberman T.D."/>
            <person name="Swanson P.K."/>
            <person name="Smith M."/>
            <person name="Roesemann S."/>
            <person name="Alexander J.E."/>
            <person name="Rich S.A."/>
            <person name="Livny J."/>
            <person name="Vlamakis H."/>
            <person name="Clish C."/>
            <person name="Bullock K."/>
            <person name="Deik A."/>
            <person name="Scott J."/>
            <person name="Pierce K.A."/>
            <person name="Xavier R.J."/>
            <person name="Alm E.J."/>
        </authorList>
    </citation>
    <scope>NUCLEOTIDE SEQUENCE [LARGE SCALE GENOMIC DNA]</scope>
    <source>
        <strain evidence="2 3">BIOML-A5</strain>
    </source>
</reference>
<dbReference type="EMBL" id="WKPO01000026">
    <property type="protein sequence ID" value="MSB50170.1"/>
    <property type="molecule type" value="Genomic_DNA"/>
</dbReference>
<gene>
    <name evidence="2" type="ORF">GKE90_15920</name>
</gene>
<proteinExistence type="predicted"/>
<feature type="region of interest" description="Disordered" evidence="1">
    <location>
        <begin position="75"/>
        <end position="97"/>
    </location>
</feature>
<accession>A0A6I2RKN4</accession>
<dbReference type="AlphaFoldDB" id="A0A6I2RKN4"/>
<evidence type="ECO:0000313" key="3">
    <source>
        <dbReference type="Proteomes" id="UP000429811"/>
    </source>
</evidence>
<sequence length="97" mass="10585">MSERARKAGQFAGAVERLAGALAVNEIIRARRFLGAATSDEEREILLGMPLPELLRAAQALTSAVCLRQQTEAAEHMRELEAQQKAAQEPRKGPFVS</sequence>
<protein>
    <submittedName>
        <fullName evidence="2">Uncharacterized protein</fullName>
    </submittedName>
</protein>
<comment type="caution">
    <text evidence="2">The sequence shown here is derived from an EMBL/GenBank/DDBJ whole genome shotgun (WGS) entry which is preliminary data.</text>
</comment>